<dbReference type="OrthoDB" id="418748at2759"/>
<protein>
    <submittedName>
        <fullName evidence="2">Endo/exonuclease/phosphatase domain-containing protein</fullName>
    </submittedName>
</protein>
<keyword evidence="1" id="KW-1185">Reference proteome</keyword>
<dbReference type="WBParaSite" id="HCON_00113230-00001">
    <property type="protein sequence ID" value="HCON_00113230-00001"/>
    <property type="gene ID" value="HCON_00113230"/>
</dbReference>
<dbReference type="InterPro" id="IPR027124">
    <property type="entry name" value="Swc5/CFDP1/2"/>
</dbReference>
<dbReference type="OMA" id="GIGHENT"/>
<dbReference type="PANTHER" id="PTHR23227:SF67">
    <property type="entry name" value="CRANIOFACIAL DEVELOPMENT PROTEIN 2-LIKE"/>
    <property type="match status" value="1"/>
</dbReference>
<dbReference type="InterPro" id="IPR036691">
    <property type="entry name" value="Endo/exonu/phosph_ase_sf"/>
</dbReference>
<proteinExistence type="predicted"/>
<evidence type="ECO:0000313" key="2">
    <source>
        <dbReference type="WBParaSite" id="HCON_00113230-00001"/>
    </source>
</evidence>
<evidence type="ECO:0000313" key="1">
    <source>
        <dbReference type="Proteomes" id="UP000025227"/>
    </source>
</evidence>
<organism evidence="1 2">
    <name type="scientific">Haemonchus contortus</name>
    <name type="common">Barber pole worm</name>
    <dbReference type="NCBI Taxonomy" id="6289"/>
    <lineage>
        <taxon>Eukaryota</taxon>
        <taxon>Metazoa</taxon>
        <taxon>Ecdysozoa</taxon>
        <taxon>Nematoda</taxon>
        <taxon>Chromadorea</taxon>
        <taxon>Rhabditida</taxon>
        <taxon>Rhabditina</taxon>
        <taxon>Rhabditomorpha</taxon>
        <taxon>Strongyloidea</taxon>
        <taxon>Trichostrongylidae</taxon>
        <taxon>Haemonchus</taxon>
    </lineage>
</organism>
<dbReference type="Proteomes" id="UP000025227">
    <property type="component" value="Unplaced"/>
</dbReference>
<dbReference type="Gene3D" id="3.60.10.10">
    <property type="entry name" value="Endonuclease/exonuclease/phosphatase"/>
    <property type="match status" value="1"/>
</dbReference>
<reference evidence="2" key="1">
    <citation type="submission" date="2020-12" db="UniProtKB">
        <authorList>
            <consortium name="WormBaseParasite"/>
        </authorList>
    </citation>
    <scope>IDENTIFICATION</scope>
    <source>
        <strain evidence="2">MHco3</strain>
    </source>
</reference>
<dbReference type="PANTHER" id="PTHR23227">
    <property type="entry name" value="BUCENTAUR RELATED"/>
    <property type="match status" value="1"/>
</dbReference>
<dbReference type="SUPFAM" id="SSF56219">
    <property type="entry name" value="DNase I-like"/>
    <property type="match status" value="1"/>
</dbReference>
<sequence length="344" mass="39683">MKIVAVIERQKYHLFSAYAPQTGCSEQTKDTFWNLLEEKTAEVPLQEAIVVAGDLNGHVGATKDGYSCHGGFGYGSRNTDGERILEYADSHNLTIVNTRFRKRDSHLITFYSGENRTQIDLVLVRHRDQGLVTDAKTVPYETVATQHRPLICTLKTAPSKPKIAERCGPARIKWWRLKEKEEAVVSSILVPAVMTVDETWKGPAEAITRVARSKLGVTKPGRRKLDKQTWLWTDHVRDKVREKKKQYHAFVIEKTADNWQRYHIAKKEAKKAVASEKAAHYADLNKKLESRDGERYVYRLAKTRNRQTEDTEKFFGINEENGRLLTHRRQVLKRWREPWIGNCV</sequence>
<accession>A0A7I4YKQ9</accession>
<name>A0A7I4YKQ9_HAECO</name>
<dbReference type="AlphaFoldDB" id="A0A7I4YKQ9"/>